<dbReference type="InterPro" id="IPR004179">
    <property type="entry name" value="Sec63-dom"/>
</dbReference>
<dbReference type="FunFam" id="3.40.50.300:FF:000062">
    <property type="entry name" value="U5 small nuclear ribonucleoprotein helicase"/>
    <property type="match status" value="1"/>
</dbReference>
<dbReference type="InterPro" id="IPR014001">
    <property type="entry name" value="Helicase_ATP-bd"/>
</dbReference>
<dbReference type="Pfam" id="PF23445">
    <property type="entry name" value="WHD_SNRNP200"/>
    <property type="match status" value="2"/>
</dbReference>
<evidence type="ECO:0000256" key="6">
    <source>
        <dbReference type="ARBA" id="ARBA00022737"/>
    </source>
</evidence>
<evidence type="ECO:0000259" key="17">
    <source>
        <dbReference type="PROSITE" id="PS51192"/>
    </source>
</evidence>
<dbReference type="GO" id="GO:0030532">
    <property type="term" value="C:small nuclear ribonucleoprotein complex"/>
    <property type="evidence" value="ECO:0007669"/>
    <property type="project" value="UniProtKB-ARBA"/>
</dbReference>
<dbReference type="Gene3D" id="2.60.40.150">
    <property type="entry name" value="C2 domain"/>
    <property type="match status" value="2"/>
</dbReference>
<dbReference type="CDD" id="cd18019">
    <property type="entry name" value="DEXHc_Brr2_1"/>
    <property type="match status" value="1"/>
</dbReference>
<dbReference type="Pfam" id="PF00271">
    <property type="entry name" value="Helicase_C"/>
    <property type="match status" value="2"/>
</dbReference>
<dbReference type="FunFam" id="1.10.10.10:FF:000024">
    <property type="entry name" value="U5 small nuclear ribonucleoprotein helicase"/>
    <property type="match status" value="1"/>
</dbReference>
<dbReference type="Gene3D" id="1.10.150.20">
    <property type="entry name" value="5' to 3' exonuclease, C-terminal subdomain"/>
    <property type="match status" value="2"/>
</dbReference>
<evidence type="ECO:0000256" key="3">
    <source>
        <dbReference type="ARBA" id="ARBA00012552"/>
    </source>
</evidence>
<dbReference type="FunFam" id="1.10.150.20:FF:000013">
    <property type="entry name" value="U5 small nuclear ribonucleoprotein kDa helicase"/>
    <property type="match status" value="1"/>
</dbReference>
<dbReference type="InterPro" id="IPR011545">
    <property type="entry name" value="DEAD/DEAH_box_helicase_dom"/>
</dbReference>
<dbReference type="InterPro" id="IPR036390">
    <property type="entry name" value="WH_DNA-bd_sf"/>
</dbReference>
<evidence type="ECO:0000256" key="4">
    <source>
        <dbReference type="ARBA" id="ARBA00022664"/>
    </source>
</evidence>
<dbReference type="PROSITE" id="PS51194">
    <property type="entry name" value="HELICASE_CTER"/>
    <property type="match status" value="2"/>
</dbReference>
<dbReference type="InterPro" id="IPR001650">
    <property type="entry name" value="Helicase_C-like"/>
</dbReference>
<dbReference type="Gene3D" id="1.10.10.10">
    <property type="entry name" value="Winged helix-like DNA-binding domain superfamily/Winged helix DNA-binding domain"/>
    <property type="match status" value="2"/>
</dbReference>
<dbReference type="GO" id="GO:0003724">
    <property type="term" value="F:RNA helicase activity"/>
    <property type="evidence" value="ECO:0007669"/>
    <property type="project" value="UniProtKB-EC"/>
</dbReference>
<feature type="compositionally biased region" description="Basic and acidic residues" evidence="16">
    <location>
        <begin position="369"/>
        <end position="379"/>
    </location>
</feature>
<dbReference type="SUPFAM" id="SSF81296">
    <property type="entry name" value="E set domains"/>
    <property type="match status" value="1"/>
</dbReference>
<comment type="catalytic activity">
    <reaction evidence="14">
        <text>ATP + H2O = ADP + phosphate + H(+)</text>
        <dbReference type="Rhea" id="RHEA:13065"/>
        <dbReference type="ChEBI" id="CHEBI:15377"/>
        <dbReference type="ChEBI" id="CHEBI:15378"/>
        <dbReference type="ChEBI" id="CHEBI:30616"/>
        <dbReference type="ChEBI" id="CHEBI:43474"/>
        <dbReference type="ChEBI" id="CHEBI:456216"/>
        <dbReference type="EC" id="3.6.4.13"/>
    </reaction>
</comment>
<dbReference type="FunFam" id="3.40.50.300:FF:000254">
    <property type="entry name" value="U5 small nuclear ribonucleoprotein helicase"/>
    <property type="match status" value="1"/>
</dbReference>
<keyword evidence="12" id="KW-0539">Nucleus</keyword>
<evidence type="ECO:0000256" key="14">
    <source>
        <dbReference type="ARBA" id="ARBA00047984"/>
    </source>
</evidence>
<evidence type="ECO:0000313" key="19">
    <source>
        <dbReference type="EMBL" id="CAG9809005.1"/>
    </source>
</evidence>
<dbReference type="SMART" id="SM00973">
    <property type="entry name" value="Sec63"/>
    <property type="match status" value="2"/>
</dbReference>
<dbReference type="InterPro" id="IPR035892">
    <property type="entry name" value="C2_domain_sf"/>
</dbReference>
<dbReference type="SMART" id="SM00490">
    <property type="entry name" value="HELICc"/>
    <property type="match status" value="2"/>
</dbReference>
<dbReference type="FunFam" id="1.10.150.20:FF:000004">
    <property type="entry name" value="U5 small nuclear ribonucleoprotein helicase"/>
    <property type="match status" value="1"/>
</dbReference>
<comment type="similarity">
    <text evidence="2">Belongs to the helicase family. SKI2 subfamily.</text>
</comment>
<keyword evidence="20" id="KW-1185">Reference proteome</keyword>
<dbReference type="Pfam" id="PF00270">
    <property type="entry name" value="DEAD"/>
    <property type="match status" value="2"/>
</dbReference>
<evidence type="ECO:0000256" key="15">
    <source>
        <dbReference type="ARBA" id="ARBA00054527"/>
    </source>
</evidence>
<dbReference type="EMBL" id="OU895879">
    <property type="protein sequence ID" value="CAG9809005.1"/>
    <property type="molecule type" value="Genomic_DNA"/>
</dbReference>
<evidence type="ECO:0000313" key="20">
    <source>
        <dbReference type="Proteomes" id="UP001153620"/>
    </source>
</evidence>
<dbReference type="Gene3D" id="1.10.3380.10">
    <property type="entry name" value="Sec63 N-terminal domain-like domain"/>
    <property type="match status" value="2"/>
</dbReference>
<dbReference type="GO" id="GO:0003676">
    <property type="term" value="F:nucleic acid binding"/>
    <property type="evidence" value="ECO:0007669"/>
    <property type="project" value="InterPro"/>
</dbReference>
<feature type="region of interest" description="Disordered" evidence="16">
    <location>
        <begin position="369"/>
        <end position="403"/>
    </location>
</feature>
<keyword evidence="11" id="KW-0508">mRNA splicing</keyword>
<evidence type="ECO:0000256" key="12">
    <source>
        <dbReference type="ARBA" id="ARBA00023242"/>
    </source>
</evidence>
<evidence type="ECO:0000256" key="7">
    <source>
        <dbReference type="ARBA" id="ARBA00022741"/>
    </source>
</evidence>
<dbReference type="GO" id="GO:0005681">
    <property type="term" value="C:spliceosomal complex"/>
    <property type="evidence" value="ECO:0007669"/>
    <property type="project" value="UniProtKB-KW"/>
</dbReference>
<accession>A0A9N9S4B0</accession>
<feature type="domain" description="Helicase C-terminal" evidence="18">
    <location>
        <begin position="688"/>
        <end position="925"/>
    </location>
</feature>
<dbReference type="PANTHER" id="PTHR47961:SF4">
    <property type="entry name" value="ACTIVATING SIGNAL COINTEGRATOR 1 COMPLEX SUBUNIT 3"/>
    <property type="match status" value="1"/>
</dbReference>
<dbReference type="GO" id="GO:0016787">
    <property type="term" value="F:hydrolase activity"/>
    <property type="evidence" value="ECO:0007669"/>
    <property type="project" value="UniProtKB-KW"/>
</dbReference>
<dbReference type="InterPro" id="IPR048863">
    <property type="entry name" value="BRR2_plug"/>
</dbReference>
<dbReference type="InterPro" id="IPR041094">
    <property type="entry name" value="Brr2_helicase_PWI"/>
</dbReference>
<evidence type="ECO:0000256" key="1">
    <source>
        <dbReference type="ARBA" id="ARBA00004123"/>
    </source>
</evidence>
<evidence type="ECO:0000256" key="5">
    <source>
        <dbReference type="ARBA" id="ARBA00022728"/>
    </source>
</evidence>
<dbReference type="FunFam" id="3.40.50.300:FF:000368">
    <property type="entry name" value="U5 small nuclear ribonucleoprotein 200 kDa helicase"/>
    <property type="match status" value="1"/>
</dbReference>
<feature type="region of interest" description="Disordered" evidence="16">
    <location>
        <begin position="52"/>
        <end position="76"/>
    </location>
</feature>
<feature type="domain" description="Helicase ATP-binding" evidence="17">
    <location>
        <begin position="494"/>
        <end position="677"/>
    </location>
</feature>
<dbReference type="Pfam" id="PF21188">
    <property type="entry name" value="BRR2_plug"/>
    <property type="match status" value="1"/>
</dbReference>
<evidence type="ECO:0000256" key="16">
    <source>
        <dbReference type="SAM" id="MobiDB-lite"/>
    </source>
</evidence>
<feature type="compositionally biased region" description="Acidic residues" evidence="16">
    <location>
        <begin position="388"/>
        <end position="401"/>
    </location>
</feature>
<dbReference type="FunFam" id="2.60.40.150:FF:000048">
    <property type="entry name" value="U5 small nuclear ribonucleoprotein 200 kDa helicase"/>
    <property type="match status" value="1"/>
</dbReference>
<comment type="function">
    <text evidence="15">Catalyzes the ATP-dependent unwinding of U4/U6 RNA duplices, an essential step in the assembly of a catalytically active spliceosome. Plays a role in pre-mRNA splicing.</text>
</comment>
<dbReference type="CDD" id="cd18795">
    <property type="entry name" value="SF2_C_Ski2"/>
    <property type="match status" value="2"/>
</dbReference>
<dbReference type="SMART" id="SM00382">
    <property type="entry name" value="AAA"/>
    <property type="match status" value="2"/>
</dbReference>
<organism evidence="19 20">
    <name type="scientific">Chironomus riparius</name>
    <dbReference type="NCBI Taxonomy" id="315576"/>
    <lineage>
        <taxon>Eukaryota</taxon>
        <taxon>Metazoa</taxon>
        <taxon>Ecdysozoa</taxon>
        <taxon>Arthropoda</taxon>
        <taxon>Hexapoda</taxon>
        <taxon>Insecta</taxon>
        <taxon>Pterygota</taxon>
        <taxon>Neoptera</taxon>
        <taxon>Endopterygota</taxon>
        <taxon>Diptera</taxon>
        <taxon>Nematocera</taxon>
        <taxon>Chironomoidea</taxon>
        <taxon>Chironomidae</taxon>
        <taxon>Chironominae</taxon>
        <taxon>Chironomus</taxon>
    </lineage>
</organism>
<dbReference type="GO" id="GO:0005524">
    <property type="term" value="F:ATP binding"/>
    <property type="evidence" value="ECO:0007669"/>
    <property type="project" value="UniProtKB-KW"/>
</dbReference>
<dbReference type="GO" id="GO:0003678">
    <property type="term" value="F:DNA helicase activity"/>
    <property type="evidence" value="ECO:0007669"/>
    <property type="project" value="TreeGrafter"/>
</dbReference>
<dbReference type="PANTHER" id="PTHR47961">
    <property type="entry name" value="DNA POLYMERASE THETA, PUTATIVE (AFU_ORTHOLOGUE AFUA_1G05260)-RELATED"/>
    <property type="match status" value="1"/>
</dbReference>
<comment type="subcellular location">
    <subcellularLocation>
        <location evidence="1">Nucleus</location>
    </subcellularLocation>
</comment>
<dbReference type="FunFam" id="1.10.3380.10:FF:000004">
    <property type="entry name" value="U5 small nuclear ribonucleoprotein 200 kDa helicase"/>
    <property type="match status" value="1"/>
</dbReference>
<feature type="domain" description="Helicase C-terminal" evidence="18">
    <location>
        <begin position="1547"/>
        <end position="1757"/>
    </location>
</feature>
<dbReference type="InterPro" id="IPR003593">
    <property type="entry name" value="AAA+_ATPase"/>
</dbReference>
<dbReference type="SUPFAM" id="SSF52540">
    <property type="entry name" value="P-loop containing nucleoside triphosphate hydrolases"/>
    <property type="match status" value="4"/>
</dbReference>
<keyword evidence="8" id="KW-0378">Hydrolase</keyword>
<dbReference type="SUPFAM" id="SSF158702">
    <property type="entry name" value="Sec63 N-terminal domain-like"/>
    <property type="match status" value="2"/>
</dbReference>
<dbReference type="InterPro" id="IPR027417">
    <property type="entry name" value="P-loop_NTPase"/>
</dbReference>
<evidence type="ECO:0000256" key="10">
    <source>
        <dbReference type="ARBA" id="ARBA00022840"/>
    </source>
</evidence>
<dbReference type="CDD" id="cd18021">
    <property type="entry name" value="DEXHc_Brr2_2"/>
    <property type="match status" value="1"/>
</dbReference>
<reference evidence="19" key="2">
    <citation type="submission" date="2022-10" db="EMBL/GenBank/DDBJ databases">
        <authorList>
            <consortium name="ENA_rothamsted_submissions"/>
            <consortium name="culmorum"/>
            <person name="King R."/>
        </authorList>
    </citation>
    <scope>NUCLEOTIDE SEQUENCE</scope>
</reference>
<evidence type="ECO:0000259" key="18">
    <source>
        <dbReference type="PROSITE" id="PS51194"/>
    </source>
</evidence>
<dbReference type="PROSITE" id="PS51192">
    <property type="entry name" value="HELICASE_ATP_BIND_1"/>
    <property type="match status" value="2"/>
</dbReference>
<dbReference type="FunFam" id="1.10.10.10:FF:000012">
    <property type="entry name" value="U5 small nuclear ribonucleoprotein helicase"/>
    <property type="match status" value="1"/>
</dbReference>
<evidence type="ECO:0000256" key="11">
    <source>
        <dbReference type="ARBA" id="ARBA00023187"/>
    </source>
</evidence>
<keyword evidence="4" id="KW-0507">mRNA processing</keyword>
<dbReference type="FunFam" id="1.10.3380.10:FF:000001">
    <property type="entry name" value="U5 small nuclear ribonucleoprotein helicase"/>
    <property type="match status" value="1"/>
</dbReference>
<name>A0A9N9S4B0_9DIPT</name>
<gene>
    <name evidence="19" type="ORF">CHIRRI_LOCUS11837</name>
</gene>
<proteinExistence type="inferred from homology"/>
<evidence type="ECO:0000256" key="13">
    <source>
        <dbReference type="ARBA" id="ARBA00034541"/>
    </source>
</evidence>
<dbReference type="GO" id="GO:0000712">
    <property type="term" value="P:resolution of meiotic recombination intermediates"/>
    <property type="evidence" value="ECO:0007669"/>
    <property type="project" value="TreeGrafter"/>
</dbReference>
<evidence type="ECO:0000256" key="8">
    <source>
        <dbReference type="ARBA" id="ARBA00022801"/>
    </source>
</evidence>
<dbReference type="InterPro" id="IPR057842">
    <property type="entry name" value="WH_MER3"/>
</dbReference>
<dbReference type="SMART" id="SM00487">
    <property type="entry name" value="DEXDc"/>
    <property type="match status" value="2"/>
</dbReference>
<dbReference type="Pfam" id="PF02889">
    <property type="entry name" value="Sec63"/>
    <property type="match status" value="2"/>
</dbReference>
<keyword evidence="9" id="KW-0347">Helicase</keyword>
<dbReference type="GO" id="GO:0000398">
    <property type="term" value="P:mRNA splicing, via spliceosome"/>
    <property type="evidence" value="ECO:0007669"/>
    <property type="project" value="UniProtKB-ARBA"/>
</dbReference>
<dbReference type="InterPro" id="IPR050474">
    <property type="entry name" value="Hel308_SKI2-like"/>
</dbReference>
<feature type="domain" description="Helicase ATP-binding" evidence="17">
    <location>
        <begin position="1339"/>
        <end position="1514"/>
    </location>
</feature>
<sequence length="2147" mass="245390">MADAAARQLQYEYKANSNLVLQADVRLIERPRRDEATGEVLTLVGKLDGTKMGDRALRSKPENAEKKAKDRKKRDEAQYDLKGMKGATILSEGIDDMVGIIYRPKTHETRQTYEVLLSFIQEALGDQPRDILCGAADEILTVLKNDKLKDRDRKKEIDGLLGTVAEERFALLVNLGKKITDFGTESAANLGINPEEQQIDETYGINVQFEESEDESIEDDFGEVRDDDDQDEGEEAVGDGVIHSENLGASEGDKKEKAIHPLDIDAYWLQRRLRDYFQDPLISQSKADEVLSILKNSNDDRDCENQMVLLLGYDCFDFIKILKKNRQMILHCTLLAKAQSESEKQKIREDMKNDSFLLKILRQLDTGKGEDHDEYEEKIKSKKRRLNDDDDDGEDMMIDDNDGGKMDGTRKILELDDLVFTQGSHFMANKKCQLPDGSFRKQRKGYEEVHVPALKPKPFDENEKLMPIEKLPKYAQPVFDGFKTLNRIQSKIWKAALESDENLLICAPTGAGKTNVALLTMMREIGKHINDDGTINVDEFKIIYIAPMRSLVQEMVGNFGKRLASYNITVSELTGDHQLSREQIAATQIIVCTPEKWDIITRKGGEKTYTQLVRLIIIDEIHLLHDERGPILESIVARTIRNIETTQEDVRLVGLSATLPNYEDVSTFLRVKPDKGLFYFDNSFRPVALQQQYIGVTEKKAVKRFQVMSMIVYEKIMEKAGRHQVLVFVHSRKETGKTARAIRDICLEKDTLGSFLNEGSASMEVLRQEAEQVKNPDLKDLLPYGFAIHHAGMNRIDRTLVEDLFSDKHIQVLVSTSTLAWGVNLPAHTVIIKGTQVYNPEKGRWTELGALDVLQMFGRAGRPQFDTKGEGILITNHGELQYYLSLLNQQLPVESQLISRLPDMLNAEIVLGTVQNVKDAVSWLGYTYLYIRMMRQPTLYGISYDKKKEDERLETYRADLIHTAAAQLDRSGLVKYDRKSGHFQVTELGRIASHYYCTYETMQTYNQLLKPTLTEIELFRVFSLSGEFKNITVREEEKLELQKLMERVPIPIKESMEEPSAKINVLLQAYISQLKLDGFALISDMVYVTQSAARLVRAIFEIVLHRGWAQLADKCLTLCKMIDRRMWQSMSPLRQFRKMPEEIVKKIEKKNFPWERLYDLEPNEIGELIRAPKLGRTIHKFIHQFPKLELSTHIQPITRSTLRVELTITPDFIWDEKIHGQSEAFWILVEDVDSEVILHHEYFLLKGKYAQDEHLVKFFVPVFEPLPPQYFLRVVSDRWIASETQLPVSFRHLILPEKNLPPTELLDLQPLPITALRNIKFESIYKFPQFNPIQTQVFNSVFNSDDNVFVGAPTSSGKTTIAEFAILRLFQQNGDGRCVYLVSNDALADLMFLQWHKKFVDSLGLRVVKLTGETGADLKLLARGQIIVTTADKWDILSRRWKQRKNVQNVNLFIVDELHLIGGEDGPVLEVVCSRMRYISSQIEKQIRIVALSSSLADFKDVAQWLGCNANATFNFHPSVRPIPLELHVQGFNITHHASRIAAMSKPVYNAIVKHSPHKPVIVFVTSRKLSRLTAIDILTYCAAEGQASRFLHADENDSVFKQFLDNISDKTLKETLSQGVAYIHEGLSPSDRRMVEELFDSGAVQVAVVTRELCWGLSISSYLVVIMDTQFYNGKNHSYEDYCTTDVMQMIGRANRPMDDDDAKCVLMCQNAKKDFFKKFLNEPLPVESHLDHRLHDHFNAEIVTKTIENKQDAVDYLTWTFFYRRLTQNPNYYNLQGVTHSYLSDHLSELVESTLSDLEQSKCISVEDEMDTLALNLGMIAAYYYINYTTIELFSLSLNSKTKIRGLLEIISSAAEYEDIVVRHREDSVLKALSARLPNKLNGPNNSSPKYNDPHIKTNLLLQAHLSRIQLSAELQSDTELILGKAIRLIQACVDVLSSNGWLSPAVAAMELAQMVTQAMWSKDSYLKQLPHFTNDIIKRCQEKNIEAVFDIMELEDEDRTKMLQLDDKKMADVAKFCNRYPNIEMNFEVVDKDDVHSGSSVNVVVQLEREDEVTGPVIAPFFPQKREEGWWVVIGDPKNNSLLSIKRLTLQQKANVKLDFVAPSPGNYEYTLYFMSDCFMGCDQEYKFSINVGDYQSDDSSESD</sequence>
<dbReference type="Proteomes" id="UP001153620">
    <property type="component" value="Chromosome 3"/>
</dbReference>
<dbReference type="FunFam" id="2.60.40.150:FF:000004">
    <property type="entry name" value="RNA helicase, activating signal cointegrator 1"/>
    <property type="match status" value="1"/>
</dbReference>
<keyword evidence="7" id="KW-0547">Nucleotide-binding</keyword>
<feature type="compositionally biased region" description="Acidic residues" evidence="16">
    <location>
        <begin position="211"/>
        <end position="237"/>
    </location>
</feature>
<dbReference type="OrthoDB" id="5575at2759"/>
<feature type="region of interest" description="Disordered" evidence="16">
    <location>
        <begin position="211"/>
        <end position="254"/>
    </location>
</feature>
<dbReference type="Gene3D" id="3.40.50.300">
    <property type="entry name" value="P-loop containing nucleotide triphosphate hydrolases"/>
    <property type="match status" value="4"/>
</dbReference>
<dbReference type="PIRSF" id="PIRSF039073">
    <property type="entry name" value="BRR2"/>
    <property type="match status" value="1"/>
</dbReference>
<dbReference type="FunFam" id="3.40.50.300:FF:003287">
    <property type="entry name" value="U5 small nuclear ribonucleoprotein 200 kDa helicase"/>
    <property type="match status" value="1"/>
</dbReference>
<dbReference type="Pfam" id="PF18149">
    <property type="entry name" value="Helicase_PWI"/>
    <property type="match status" value="1"/>
</dbReference>
<dbReference type="InterPro" id="IPR036388">
    <property type="entry name" value="WH-like_DNA-bd_sf"/>
</dbReference>
<evidence type="ECO:0000256" key="9">
    <source>
        <dbReference type="ARBA" id="ARBA00022806"/>
    </source>
</evidence>
<keyword evidence="10" id="KW-0067">ATP-binding</keyword>
<dbReference type="InterPro" id="IPR014756">
    <property type="entry name" value="Ig_E-set"/>
</dbReference>
<dbReference type="EC" id="3.6.4.13" evidence="3"/>
<protein>
    <recommendedName>
        <fullName evidence="13">U5 small nuclear ribonucleoprotein 200 kDa helicase</fullName>
        <ecNumber evidence="3">3.6.4.13</ecNumber>
    </recommendedName>
</protein>
<keyword evidence="5" id="KW-0747">Spliceosome</keyword>
<reference evidence="19" key="1">
    <citation type="submission" date="2022-01" db="EMBL/GenBank/DDBJ databases">
        <authorList>
            <person name="King R."/>
        </authorList>
    </citation>
    <scope>NUCLEOTIDE SEQUENCE</scope>
</reference>
<keyword evidence="6" id="KW-0677">Repeat</keyword>
<evidence type="ECO:0000256" key="2">
    <source>
        <dbReference type="ARBA" id="ARBA00010140"/>
    </source>
</evidence>
<dbReference type="SUPFAM" id="SSF46785">
    <property type="entry name" value="Winged helix' DNA-binding domain"/>
    <property type="match status" value="2"/>
</dbReference>